<evidence type="ECO:0000256" key="2">
    <source>
        <dbReference type="ARBA" id="ARBA00022670"/>
    </source>
</evidence>
<protein>
    <recommendedName>
        <fullName evidence="13">Caspase-1</fullName>
    </recommendedName>
</protein>
<dbReference type="Pfam" id="PF00656">
    <property type="entry name" value="Peptidase_C14"/>
    <property type="match status" value="2"/>
</dbReference>
<keyword evidence="11" id="KW-1185">Reference proteome</keyword>
<evidence type="ECO:0000313" key="11">
    <source>
        <dbReference type="Proteomes" id="UP001652581"/>
    </source>
</evidence>
<dbReference type="Pfam" id="PF00619">
    <property type="entry name" value="CARD"/>
    <property type="match status" value="1"/>
</dbReference>
<dbReference type="InterPro" id="IPR002138">
    <property type="entry name" value="Pept_C14_p10"/>
</dbReference>
<evidence type="ECO:0000259" key="9">
    <source>
        <dbReference type="PROSITE" id="PS50208"/>
    </source>
</evidence>
<dbReference type="InterPro" id="IPR016129">
    <property type="entry name" value="Caspase_his_AS"/>
</dbReference>
<reference evidence="12" key="1">
    <citation type="submission" date="2025-08" db="UniProtKB">
        <authorList>
            <consortium name="RefSeq"/>
        </authorList>
    </citation>
    <scope>IDENTIFICATION</scope>
</reference>
<feature type="domain" description="Caspase family p20" evidence="9">
    <location>
        <begin position="603"/>
        <end position="731"/>
    </location>
</feature>
<dbReference type="PROSITE" id="PS01122">
    <property type="entry name" value="CASPASE_CYS"/>
    <property type="match status" value="2"/>
</dbReference>
<dbReference type="InterPro" id="IPR015917">
    <property type="entry name" value="Pept_C14A"/>
</dbReference>
<keyword evidence="5" id="KW-0865">Zymogen</keyword>
<dbReference type="PANTHER" id="PTHR47901">
    <property type="entry name" value="CASPASE RECRUITMENT DOMAIN-CONTAINING PROTEIN 18"/>
    <property type="match status" value="1"/>
</dbReference>
<evidence type="ECO:0000256" key="1">
    <source>
        <dbReference type="ARBA" id="ARBA00010134"/>
    </source>
</evidence>
<dbReference type="InterPro" id="IPR029030">
    <property type="entry name" value="Caspase-like_dom_sf"/>
</dbReference>
<dbReference type="SUPFAM" id="SSF47986">
    <property type="entry name" value="DEATH domain"/>
    <property type="match status" value="1"/>
</dbReference>
<dbReference type="InterPro" id="IPR011600">
    <property type="entry name" value="Pept_C14_caspase"/>
</dbReference>
<evidence type="ECO:0000256" key="4">
    <source>
        <dbReference type="ARBA" id="ARBA00022807"/>
    </source>
</evidence>
<evidence type="ECO:0000256" key="6">
    <source>
        <dbReference type="RuleBase" id="RU003971"/>
    </source>
</evidence>
<evidence type="ECO:0000256" key="3">
    <source>
        <dbReference type="ARBA" id="ARBA00022801"/>
    </source>
</evidence>
<evidence type="ECO:0000259" key="10">
    <source>
        <dbReference type="PROSITE" id="PS50209"/>
    </source>
</evidence>
<dbReference type="SMART" id="SM00115">
    <property type="entry name" value="CASc"/>
    <property type="match status" value="2"/>
</dbReference>
<feature type="region of interest" description="Disordered" evidence="7">
    <location>
        <begin position="90"/>
        <end position="114"/>
    </location>
</feature>
<keyword evidence="4" id="KW-0788">Thiol protease</keyword>
<proteinExistence type="inferred from homology"/>
<dbReference type="InterPro" id="IPR011029">
    <property type="entry name" value="DEATH-like_dom_sf"/>
</dbReference>
<accession>A0ABM5DVR0</accession>
<comment type="similarity">
    <text evidence="1 6">Belongs to the peptidase C14A family.</text>
</comment>
<dbReference type="SMART" id="SM00114">
    <property type="entry name" value="CARD"/>
    <property type="match status" value="2"/>
</dbReference>
<feature type="domain" description="Caspase family p10" evidence="8">
    <location>
        <begin position="760"/>
        <end position="845"/>
    </location>
</feature>
<dbReference type="PROSITE" id="PS50209">
    <property type="entry name" value="CARD"/>
    <property type="match status" value="1"/>
</dbReference>
<feature type="domain" description="Caspase family p20" evidence="9">
    <location>
        <begin position="161"/>
        <end position="289"/>
    </location>
</feature>
<organism evidence="11 12">
    <name type="scientific">Vicugna pacos</name>
    <name type="common">Alpaca</name>
    <name type="synonym">Lama pacos</name>
    <dbReference type="NCBI Taxonomy" id="30538"/>
    <lineage>
        <taxon>Eukaryota</taxon>
        <taxon>Metazoa</taxon>
        <taxon>Chordata</taxon>
        <taxon>Craniata</taxon>
        <taxon>Vertebrata</taxon>
        <taxon>Euteleostomi</taxon>
        <taxon>Mammalia</taxon>
        <taxon>Eutheria</taxon>
        <taxon>Laurasiatheria</taxon>
        <taxon>Artiodactyla</taxon>
        <taxon>Tylopoda</taxon>
        <taxon>Camelidae</taxon>
        <taxon>Vicugna</taxon>
    </lineage>
</organism>
<dbReference type="CDD" id="cd08325">
    <property type="entry name" value="CARD_CASP1-like"/>
    <property type="match status" value="1"/>
</dbReference>
<sequence length="847" mass="96024">MADKVLKERRRLFIRSVGAGTMNALLDALLEKKVLSQEEMEKIRDENATVMDKARALLDAVIRKGPRACQVCVNHICEDDAHLADVLQLSPDSHSGNVPTPPRPQPVVSSFPGPQAVQDNPVRFASSGPEGSLKLCPAETAEKIWNEKSAEIYPIMERSVRTRLALIICNTEFDSLPRRDGAHVDIRDMKTLLEGLGYSVDVKENLTALDMRKELKAFAARPEHRTSDSTFLVLMSHGIRGGICGKKYSEEVPDVLDVNTIFQTLNTMNCPSLKDKPKVIIIQACRGDREGVVWLKDSAEASGQSNLLDPKDFEEDAIKKAHVEKDFIAFCSSTPDNVSWRHPILGSLFIIKLIKILQEHAWSCDLEEIFRKVRFSFELPDGKAQMPTTERVTLTRCFYLFPGYVNRGEILSDQKEKDREKEMWSYQERKRNRGKKQSEVPTPGAKCSGAVLLGLLSRFLNWSPLLRDLSSNPSCMLLSEHKHKKNPLKFLESAGKEFLTGFVEDFMEKNDVKLEEAEKKKVYDLKFLVDSIRQRHHEAGQILLQTFLNTDKNATSVEAPAEIEAGPDEAEEGTLKLCPHEEFLKLYKERAGEIYPIKERKDRTRLALILCNTEFEHLPVRDGAALDIIGMKGLLEGLGYCVDVEERLTAKDMESVLRRFAARPEHKSSDSMFLVLMSHGILDGICGKTHSDEKPDVLPYDTIFRIFNNRNCLSLKDKPKVIIVQACRGANRGELWVSDAPPACLTDSSSEPLDNLEEDAVYKTHVEKDFIAFCSSTPHNVSWRDITKGSLFITRLITCFQKYAWRCHLEEVFRKVQQSFEKPNVKAQMPTIERLSMTRYFYLFPGN</sequence>
<feature type="region of interest" description="Disordered" evidence="7">
    <location>
        <begin position="421"/>
        <end position="443"/>
    </location>
</feature>
<evidence type="ECO:0000256" key="5">
    <source>
        <dbReference type="ARBA" id="ARBA00023145"/>
    </source>
</evidence>
<dbReference type="PROSITE" id="PS50208">
    <property type="entry name" value="CASPASE_P20"/>
    <property type="match status" value="2"/>
</dbReference>
<evidence type="ECO:0000256" key="7">
    <source>
        <dbReference type="SAM" id="MobiDB-lite"/>
    </source>
</evidence>
<dbReference type="SUPFAM" id="SSF52129">
    <property type="entry name" value="Caspase-like"/>
    <property type="match status" value="2"/>
</dbReference>
<dbReference type="InterPro" id="IPR033139">
    <property type="entry name" value="Caspase_cys_AS"/>
</dbReference>
<dbReference type="GeneID" id="102539634"/>
<dbReference type="InterPro" id="IPR002398">
    <property type="entry name" value="Pept_C14"/>
</dbReference>
<evidence type="ECO:0008006" key="13">
    <source>
        <dbReference type="Google" id="ProtNLM"/>
    </source>
</evidence>
<keyword evidence="2" id="KW-0645">Protease</keyword>
<dbReference type="InterPro" id="IPR001309">
    <property type="entry name" value="Pept_C14_p20"/>
</dbReference>
<dbReference type="InterPro" id="IPR001315">
    <property type="entry name" value="CARD"/>
</dbReference>
<keyword evidence="3" id="KW-0378">Hydrolase</keyword>
<dbReference type="PANTHER" id="PTHR47901:SF3">
    <property type="entry name" value="CASPASE-1"/>
    <property type="match status" value="1"/>
</dbReference>
<dbReference type="PROSITE" id="PS50207">
    <property type="entry name" value="CASPASE_P10"/>
    <property type="match status" value="2"/>
</dbReference>
<dbReference type="Gene3D" id="1.10.533.10">
    <property type="entry name" value="Death Domain, Fas"/>
    <property type="match status" value="1"/>
</dbReference>
<dbReference type="Gene3D" id="3.40.50.1460">
    <property type="match status" value="2"/>
</dbReference>
<evidence type="ECO:0000259" key="8">
    <source>
        <dbReference type="PROSITE" id="PS50207"/>
    </source>
</evidence>
<dbReference type="CDD" id="cd00032">
    <property type="entry name" value="CASc"/>
    <property type="match status" value="2"/>
</dbReference>
<dbReference type="RefSeq" id="XP_072824991.1">
    <property type="nucleotide sequence ID" value="XM_072968890.1"/>
</dbReference>
<feature type="domain" description="CARD" evidence="10">
    <location>
        <begin position="1"/>
        <end position="91"/>
    </location>
</feature>
<name>A0ABM5DVR0_VICPA</name>
<dbReference type="PROSITE" id="PS01121">
    <property type="entry name" value="CASPASE_HIS"/>
    <property type="match status" value="2"/>
</dbReference>
<feature type="domain" description="Caspase family p10" evidence="8">
    <location>
        <begin position="317"/>
        <end position="402"/>
    </location>
</feature>
<gene>
    <name evidence="12" type="primary">LOC102539634</name>
</gene>
<evidence type="ECO:0000313" key="12">
    <source>
        <dbReference type="RefSeq" id="XP_072824991.1"/>
    </source>
</evidence>
<dbReference type="PRINTS" id="PR00376">
    <property type="entry name" value="IL1BCENZYME"/>
</dbReference>
<dbReference type="Proteomes" id="UP001652581">
    <property type="component" value="Chromosome 10"/>
</dbReference>